<evidence type="ECO:0000313" key="2">
    <source>
        <dbReference type="Proteomes" id="UP000636755"/>
    </source>
</evidence>
<reference evidence="1 2" key="1">
    <citation type="submission" date="2020-08" db="EMBL/GenBank/DDBJ databases">
        <title>Genome public.</title>
        <authorList>
            <person name="Liu C."/>
            <person name="Sun Q."/>
        </authorList>
    </citation>
    <scope>NUCLEOTIDE SEQUENCE [LARGE SCALE GENOMIC DNA]</scope>
    <source>
        <strain evidence="1 2">NSJ-71</strain>
    </source>
</reference>
<comment type="caution">
    <text evidence="1">The sequence shown here is derived from an EMBL/GenBank/DDBJ whole genome shotgun (WGS) entry which is preliminary data.</text>
</comment>
<proteinExistence type="predicted"/>
<gene>
    <name evidence="1" type="ORF">H8R91_00465</name>
</gene>
<accession>A0ABR7HHM7</accession>
<name>A0ABR7HHM7_9FIRM</name>
<dbReference type="Proteomes" id="UP000636755">
    <property type="component" value="Unassembled WGS sequence"/>
</dbReference>
<evidence type="ECO:0000313" key="1">
    <source>
        <dbReference type="EMBL" id="MBC5727017.1"/>
    </source>
</evidence>
<protein>
    <submittedName>
        <fullName evidence="1">Uncharacterized protein</fullName>
    </submittedName>
</protein>
<dbReference type="EMBL" id="JACOPS010000001">
    <property type="protein sequence ID" value="MBC5727017.1"/>
    <property type="molecule type" value="Genomic_DNA"/>
</dbReference>
<sequence length="115" mass="13053">MVEGIYKEDNCSSRSEFIEKAIIFYVGYLSSNDNSQYLPNVVTSTLKSIVAESDNRMSRLIFKLAVELAMTMNIIASSQDIDKMTLTKLRGECVKEVKRLNGSFSFDDAYDWQKG</sequence>
<organism evidence="1 2">
    <name type="scientific">Ruminococcus intestinalis</name>
    <dbReference type="NCBI Taxonomy" id="2763066"/>
    <lineage>
        <taxon>Bacteria</taxon>
        <taxon>Bacillati</taxon>
        <taxon>Bacillota</taxon>
        <taxon>Clostridia</taxon>
        <taxon>Eubacteriales</taxon>
        <taxon>Oscillospiraceae</taxon>
        <taxon>Ruminococcus</taxon>
    </lineage>
</organism>
<keyword evidence="2" id="KW-1185">Reference proteome</keyword>